<protein>
    <recommendedName>
        <fullName evidence="2">Aminoglycoside phosphotransferase domain-containing protein</fullName>
    </recommendedName>
</protein>
<accession>A0AA91V8J9</accession>
<dbReference type="InterPro" id="IPR002575">
    <property type="entry name" value="Aminoglycoside_PTrfase"/>
</dbReference>
<feature type="domain" description="Aminoglycoside phosphotransferase" evidence="2">
    <location>
        <begin position="4"/>
        <end position="171"/>
    </location>
</feature>
<sequence length="269" mass="31118">MENGIPVPGRFQTNDGLYYLPAHTIKNSFPVTVEEWMPGRELEDQEVNKQLLHTLGKLLGKTHKISETYDIHFKYGTYWGMFGGNTSDVPGIYDDVELEANSLKESLQRKEINQALVEEVFLQFYEKRATLQKLWNTLPKGAVQGDFSPNNILLNHNSAFQSLIDFNIAGDEVFINHLAGEAIFLAYELMGDEQDDWFYEFLSAYMKERPLSTLEKEALPLIIQVVRPFRFRRTQKIIQLVKEEQFTEVEKELSIMIGLLHCDVEAFMK</sequence>
<reference evidence="3 4" key="1">
    <citation type="submission" date="2017-09" db="EMBL/GenBank/DDBJ databases">
        <title>Large-scale bioinformatics analysis of Bacillus genomes uncovers conserved roles of natural products in bacterial physiology.</title>
        <authorList>
            <consortium name="Agbiome Team Llc"/>
            <person name="Bleich R.M."/>
            <person name="Grubbs K.J."/>
            <person name="Santa Maria K.C."/>
            <person name="Allen S.E."/>
            <person name="Farag S."/>
            <person name="Shank E.A."/>
            <person name="Bowers A."/>
        </authorList>
    </citation>
    <scope>NUCLEOTIDE SEQUENCE [LARGE SCALE GENOMIC DNA]</scope>
    <source>
        <strain evidence="3 4">AFS092012</strain>
    </source>
</reference>
<dbReference type="PANTHER" id="PTHR21064:SF6">
    <property type="entry name" value="AMINOGLYCOSIDE PHOSPHOTRANSFERASE DOMAIN-CONTAINING PROTEIN"/>
    <property type="match status" value="1"/>
</dbReference>
<evidence type="ECO:0000259" key="2">
    <source>
        <dbReference type="Pfam" id="PF01636"/>
    </source>
</evidence>
<evidence type="ECO:0000313" key="4">
    <source>
        <dbReference type="Proteomes" id="UP000221020"/>
    </source>
</evidence>
<organism evidence="3 4">
    <name type="scientific">Bacillus pseudomycoides</name>
    <dbReference type="NCBI Taxonomy" id="64104"/>
    <lineage>
        <taxon>Bacteria</taxon>
        <taxon>Bacillati</taxon>
        <taxon>Bacillota</taxon>
        <taxon>Bacilli</taxon>
        <taxon>Bacillales</taxon>
        <taxon>Bacillaceae</taxon>
        <taxon>Bacillus</taxon>
        <taxon>Bacillus cereus group</taxon>
    </lineage>
</organism>
<proteinExistence type="inferred from homology"/>
<evidence type="ECO:0000313" key="3">
    <source>
        <dbReference type="EMBL" id="PED80567.1"/>
    </source>
</evidence>
<comment type="caution">
    <text evidence="3">The sequence shown here is derived from an EMBL/GenBank/DDBJ whole genome shotgun (WGS) entry which is preliminary data.</text>
</comment>
<gene>
    <name evidence="3" type="ORF">CON65_21940</name>
</gene>
<dbReference type="Proteomes" id="UP000221020">
    <property type="component" value="Unassembled WGS sequence"/>
</dbReference>
<dbReference type="EMBL" id="NVOR01000108">
    <property type="protein sequence ID" value="PED80567.1"/>
    <property type="molecule type" value="Genomic_DNA"/>
</dbReference>
<comment type="similarity">
    <text evidence="1">Belongs to the pseudomonas-type ThrB family.</text>
</comment>
<dbReference type="Pfam" id="PF01636">
    <property type="entry name" value="APH"/>
    <property type="match status" value="1"/>
</dbReference>
<dbReference type="PANTHER" id="PTHR21064">
    <property type="entry name" value="AMINOGLYCOSIDE PHOSPHOTRANSFERASE DOMAIN-CONTAINING PROTEIN-RELATED"/>
    <property type="match status" value="1"/>
</dbReference>
<name>A0AA91V8J9_9BACI</name>
<dbReference type="InterPro" id="IPR050249">
    <property type="entry name" value="Pseudomonas-type_ThrB"/>
</dbReference>
<dbReference type="Gene3D" id="3.90.1200.10">
    <property type="match status" value="1"/>
</dbReference>
<dbReference type="AlphaFoldDB" id="A0AA91V8J9"/>
<dbReference type="SUPFAM" id="SSF56112">
    <property type="entry name" value="Protein kinase-like (PK-like)"/>
    <property type="match status" value="1"/>
</dbReference>
<dbReference type="InterPro" id="IPR011009">
    <property type="entry name" value="Kinase-like_dom_sf"/>
</dbReference>
<dbReference type="GO" id="GO:0019202">
    <property type="term" value="F:amino acid kinase activity"/>
    <property type="evidence" value="ECO:0007669"/>
    <property type="project" value="TreeGrafter"/>
</dbReference>
<evidence type="ECO:0000256" key="1">
    <source>
        <dbReference type="ARBA" id="ARBA00038240"/>
    </source>
</evidence>